<organism evidence="2 3">
    <name type="scientific">Ectorhizobium quercum</name>
    <dbReference type="NCBI Taxonomy" id="2965071"/>
    <lineage>
        <taxon>Bacteria</taxon>
        <taxon>Pseudomonadati</taxon>
        <taxon>Pseudomonadota</taxon>
        <taxon>Alphaproteobacteria</taxon>
        <taxon>Hyphomicrobiales</taxon>
        <taxon>Rhizobiaceae</taxon>
        <taxon>Ectorhizobium</taxon>
    </lineage>
</organism>
<feature type="compositionally biased region" description="Acidic residues" evidence="1">
    <location>
        <begin position="271"/>
        <end position="280"/>
    </location>
</feature>
<feature type="compositionally biased region" description="Polar residues" evidence="1">
    <location>
        <begin position="1"/>
        <end position="13"/>
    </location>
</feature>
<comment type="caution">
    <text evidence="2">The sequence shown here is derived from an EMBL/GenBank/DDBJ whole genome shotgun (WGS) entry which is preliminary data.</text>
</comment>
<feature type="compositionally biased region" description="Low complexity" evidence="1">
    <location>
        <begin position="29"/>
        <end position="38"/>
    </location>
</feature>
<proteinExistence type="predicted"/>
<dbReference type="EMBL" id="JANFPI010000001">
    <property type="protein sequence ID" value="MCX8995610.1"/>
    <property type="molecule type" value="Genomic_DNA"/>
</dbReference>
<feature type="region of interest" description="Disordered" evidence="1">
    <location>
        <begin position="245"/>
        <end position="289"/>
    </location>
</feature>
<evidence type="ECO:0000313" key="3">
    <source>
        <dbReference type="Proteomes" id="UP001208771"/>
    </source>
</evidence>
<evidence type="ECO:0000313" key="2">
    <source>
        <dbReference type="EMBL" id="MCX8995610.1"/>
    </source>
</evidence>
<evidence type="ECO:0000256" key="1">
    <source>
        <dbReference type="SAM" id="MobiDB-lite"/>
    </source>
</evidence>
<accession>A0AAE3MXR6</accession>
<reference evidence="2" key="1">
    <citation type="submission" date="2022-07" db="EMBL/GenBank/DDBJ databases">
        <title>Ectorhizobium quercum gen.nov., sp. nov.</title>
        <authorList>
            <person name="Ma T."/>
            <person name="Li Y."/>
        </authorList>
    </citation>
    <scope>NUCLEOTIDE SEQUENCE</scope>
    <source>
        <strain evidence="2">BDR2-2</strain>
    </source>
</reference>
<feature type="region of interest" description="Disordered" evidence="1">
    <location>
        <begin position="1"/>
        <end position="46"/>
    </location>
</feature>
<protein>
    <submittedName>
        <fullName evidence="2">Uncharacterized protein</fullName>
    </submittedName>
</protein>
<name>A0AAE3MXR6_9HYPH</name>
<dbReference type="RefSeq" id="WP_306409385.1">
    <property type="nucleotide sequence ID" value="NZ_JANFPI010000001.1"/>
</dbReference>
<keyword evidence="3" id="KW-1185">Reference proteome</keyword>
<gene>
    <name evidence="2" type="ORF">NOF55_00635</name>
</gene>
<sequence>MLTPIQSVSNMTVQHKVPPRQEHGGQQRGGQAQYQGQHQGERQEQAPVAVSSAATGRMNVLNLSGLDAPTKEMARLSQAIGKALDMPALPGESAAMHALRLAEAVLDLNGGERMALERQLAHTLQGLSLQLVALALKHPGGPEAARISAYLELYRHKGDPVTQAVVASYLQNEGDEENGFGTPVLRQPRPEIELQGRMLSPMLEAQLSQAAHSAAMRAGIALPYVSYAIDDAQADAEEDIERRHAPHRGDDEDASGEESSQHGDDGLLLSSDEDGEEDAAGETAGDDMAYTYYQRMSGGL</sequence>
<dbReference type="AlphaFoldDB" id="A0AAE3MXR6"/>
<dbReference type="Proteomes" id="UP001208771">
    <property type="component" value="Unassembled WGS sequence"/>
</dbReference>